<name>A0A816RDA2_9BILA</name>
<dbReference type="SUPFAM" id="SSF52047">
    <property type="entry name" value="RNI-like"/>
    <property type="match status" value="1"/>
</dbReference>
<sequence length="535" mass="61972">MNHSVANISALCDELLLNIFSKLSNIDVLYSFIGINQRFDKLARDITFTQSIDLTIISSDKNKNSRTTSIFDRFYLDIIPKIQHNIECFTLDSLSMERVLCIGNYSKFHKLNLVNLEIETAFHIFNDESSFLHIFEDQISHLAITISDDSTAEHIRSLATKIFTTIFVTFKNLTHLDFELEDDFVYPPLSLIDLPSTACYSSNIVELNVRVRNFDDCLCLLDGRLSQLNTFIIKIDKIQNSSKTLDNKKILYNLKCFSLISTTRTNAYDTQIVPLLHHMSQLEKLTLSLVAKDRNSFIDGTQLHNDILYKMAHLHTFIFDITTRNVIFSQVILPFSDDVRRTFIERGYHTDCYIDYYSEGINLCHVYSLPFTMKRMYNVTNSFPGGLFMNVRKLSLSDLFIPFEHDFFVKISQAFPLVSQLALLNMWKQQKKLTDEQTCSIIEYSHLVQLSLISAHTDYVKQFLFNSKSHLPCLDTLDVKYQDLITVTDNFTTDAARDNCAKLKNIIFDATPFVYSENFYLYFPSFLNVASCNWR</sequence>
<dbReference type="Proteomes" id="UP000663887">
    <property type="component" value="Unassembled WGS sequence"/>
</dbReference>
<comment type="caution">
    <text evidence="1">The sequence shown here is derived from an EMBL/GenBank/DDBJ whole genome shotgun (WGS) entry which is preliminary data.</text>
</comment>
<gene>
    <name evidence="1" type="ORF">XDN619_LOCUS12308</name>
</gene>
<evidence type="ECO:0000313" key="1">
    <source>
        <dbReference type="EMBL" id="CAF2069778.1"/>
    </source>
</evidence>
<protein>
    <recommendedName>
        <fullName evidence="3">F-box domain-containing protein</fullName>
    </recommendedName>
</protein>
<organism evidence="1 2">
    <name type="scientific">Rotaria magnacalcarata</name>
    <dbReference type="NCBI Taxonomy" id="392030"/>
    <lineage>
        <taxon>Eukaryota</taxon>
        <taxon>Metazoa</taxon>
        <taxon>Spiralia</taxon>
        <taxon>Gnathifera</taxon>
        <taxon>Rotifera</taxon>
        <taxon>Eurotatoria</taxon>
        <taxon>Bdelloidea</taxon>
        <taxon>Philodinida</taxon>
        <taxon>Philodinidae</taxon>
        <taxon>Rotaria</taxon>
    </lineage>
</organism>
<dbReference type="AlphaFoldDB" id="A0A816RDA2"/>
<proteinExistence type="predicted"/>
<evidence type="ECO:0008006" key="3">
    <source>
        <dbReference type="Google" id="ProtNLM"/>
    </source>
</evidence>
<accession>A0A816RDA2</accession>
<dbReference type="EMBL" id="CAJNRG010004832">
    <property type="protein sequence ID" value="CAF2069778.1"/>
    <property type="molecule type" value="Genomic_DNA"/>
</dbReference>
<evidence type="ECO:0000313" key="2">
    <source>
        <dbReference type="Proteomes" id="UP000663887"/>
    </source>
</evidence>
<reference evidence="1" key="1">
    <citation type="submission" date="2021-02" db="EMBL/GenBank/DDBJ databases">
        <authorList>
            <person name="Nowell W R."/>
        </authorList>
    </citation>
    <scope>NUCLEOTIDE SEQUENCE</scope>
</reference>